<dbReference type="RefSeq" id="XP_024672970.1">
    <property type="nucleotide sequence ID" value="XM_024818398.1"/>
</dbReference>
<proteinExistence type="predicted"/>
<gene>
    <name evidence="2" type="ORF">BDW47DRAFT_18344</name>
</gene>
<feature type="region of interest" description="Disordered" evidence="1">
    <location>
        <begin position="150"/>
        <end position="180"/>
    </location>
</feature>
<dbReference type="Proteomes" id="UP000234585">
    <property type="component" value="Unassembled WGS sequence"/>
</dbReference>
<organism evidence="2 3">
    <name type="scientific">Aspergillus candidus</name>
    <dbReference type="NCBI Taxonomy" id="41067"/>
    <lineage>
        <taxon>Eukaryota</taxon>
        <taxon>Fungi</taxon>
        <taxon>Dikarya</taxon>
        <taxon>Ascomycota</taxon>
        <taxon>Pezizomycotina</taxon>
        <taxon>Eurotiomycetes</taxon>
        <taxon>Eurotiomycetidae</taxon>
        <taxon>Eurotiales</taxon>
        <taxon>Aspergillaceae</taxon>
        <taxon>Aspergillus</taxon>
        <taxon>Aspergillus subgen. Circumdati</taxon>
    </lineage>
</organism>
<dbReference type="GeneID" id="36525558"/>
<keyword evidence="3" id="KW-1185">Reference proteome</keyword>
<dbReference type="STRING" id="41067.A0A2I2FEB1"/>
<sequence>MTDLPSKLPDNYRTWQDAVKAHNLVGKTVHTAELVSASKIEFKQFLLLRVLWDPRIGDQLTDLPLALKKYHAQAKEMLATSQSWADYCSGIKNGETPEGSFSIARHYQIKAATGGENMRPDSFDTPVAMRTRSHTTRNLAEALREFHIDRTPSKNPIPVPQTPNLEESSDDESVVISPPPSAPTPAILVPQDLHKLMFPATKDEQIVNAALVVFLNALTIHSPIIKRCDWSLHRYSFLSEFDVAKFVSRTDGYLDDSRGNPYALIEVKPIIRGVTSQSQIQMQEGSQMASWIKHDIDAPLEKLRALISQDRHEIFITIAEYDSGYVTYLRKKPLNNEPLSFLTMRQYGPWNTTHAGHMKKLGPILLALTLYAEDEVRKTEASLSD</sequence>
<evidence type="ECO:0000256" key="1">
    <source>
        <dbReference type="SAM" id="MobiDB-lite"/>
    </source>
</evidence>
<dbReference type="AlphaFoldDB" id="A0A2I2FEB1"/>
<dbReference type="OrthoDB" id="3508621at2759"/>
<reference evidence="2 3" key="1">
    <citation type="submission" date="2017-12" db="EMBL/GenBank/DDBJ databases">
        <authorList>
            <consortium name="DOE Joint Genome Institute"/>
            <person name="Haridas S."/>
            <person name="Kjaerbolling I."/>
            <person name="Vesth T.C."/>
            <person name="Frisvad J.C."/>
            <person name="Nybo J.L."/>
            <person name="Theobald S."/>
            <person name="Kuo A."/>
            <person name="Bowyer P."/>
            <person name="Matsuda Y."/>
            <person name="Mondo S."/>
            <person name="Lyhne E.K."/>
            <person name="Kogle M.E."/>
            <person name="Clum A."/>
            <person name="Lipzen A."/>
            <person name="Salamov A."/>
            <person name="Ngan C.Y."/>
            <person name="Daum C."/>
            <person name="Chiniquy J."/>
            <person name="Barry K."/>
            <person name="LaButti K."/>
            <person name="Simmons B.A."/>
            <person name="Magnuson J.K."/>
            <person name="Mortensen U.H."/>
            <person name="Larsen T.O."/>
            <person name="Grigoriev I.V."/>
            <person name="Baker S.E."/>
            <person name="Andersen M.R."/>
            <person name="Nordberg H.P."/>
            <person name="Cantor M.N."/>
            <person name="Hua S.X."/>
        </authorList>
    </citation>
    <scope>NUCLEOTIDE SEQUENCE [LARGE SCALE GENOMIC DNA]</scope>
    <source>
        <strain evidence="2 3">CBS 102.13</strain>
    </source>
</reference>
<protein>
    <submittedName>
        <fullName evidence="2">Uncharacterized protein</fullName>
    </submittedName>
</protein>
<dbReference type="EMBL" id="KZ559132">
    <property type="protein sequence ID" value="PLB38958.1"/>
    <property type="molecule type" value="Genomic_DNA"/>
</dbReference>
<evidence type="ECO:0000313" key="3">
    <source>
        <dbReference type="Proteomes" id="UP000234585"/>
    </source>
</evidence>
<evidence type="ECO:0000313" key="2">
    <source>
        <dbReference type="EMBL" id="PLB38958.1"/>
    </source>
</evidence>
<name>A0A2I2FEB1_ASPCN</name>
<accession>A0A2I2FEB1</accession>